<reference evidence="1" key="1">
    <citation type="submission" date="2020-10" db="EMBL/GenBank/DDBJ databases">
        <authorList>
            <person name="Gilroy R."/>
        </authorList>
    </citation>
    <scope>NUCLEOTIDE SEQUENCE</scope>
    <source>
        <strain evidence="1">E3-2379</strain>
    </source>
</reference>
<proteinExistence type="predicted"/>
<organism evidence="1 2">
    <name type="scientific">Candidatus Scybalomonas excrementavium</name>
    <dbReference type="NCBI Taxonomy" id="2840943"/>
    <lineage>
        <taxon>Bacteria</taxon>
        <taxon>Bacillati</taxon>
        <taxon>Bacillota</taxon>
        <taxon>Clostridia</taxon>
        <taxon>Lachnospirales</taxon>
        <taxon>Lachnospiraceae</taxon>
        <taxon>Lachnospiraceae incertae sedis</taxon>
        <taxon>Candidatus Scybalomonas</taxon>
    </lineage>
</organism>
<evidence type="ECO:0000313" key="2">
    <source>
        <dbReference type="Proteomes" id="UP000823618"/>
    </source>
</evidence>
<accession>A0A9D9N8C7</accession>
<name>A0A9D9N8C7_9FIRM</name>
<dbReference type="EMBL" id="JADIML010000291">
    <property type="protein sequence ID" value="MBO8464283.1"/>
    <property type="molecule type" value="Genomic_DNA"/>
</dbReference>
<feature type="non-terminal residue" evidence="1">
    <location>
        <position position="1"/>
    </location>
</feature>
<protein>
    <submittedName>
        <fullName evidence="1">Uncharacterized protein</fullName>
    </submittedName>
</protein>
<reference evidence="1" key="2">
    <citation type="journal article" date="2021" name="PeerJ">
        <title>Extensive microbial diversity within the chicken gut microbiome revealed by metagenomics and culture.</title>
        <authorList>
            <person name="Gilroy R."/>
            <person name="Ravi A."/>
            <person name="Getino M."/>
            <person name="Pursley I."/>
            <person name="Horton D.L."/>
            <person name="Alikhan N.F."/>
            <person name="Baker D."/>
            <person name="Gharbi K."/>
            <person name="Hall N."/>
            <person name="Watson M."/>
            <person name="Adriaenssens E.M."/>
            <person name="Foster-Nyarko E."/>
            <person name="Jarju S."/>
            <person name="Secka A."/>
            <person name="Antonio M."/>
            <person name="Oren A."/>
            <person name="Chaudhuri R.R."/>
            <person name="La Ragione R."/>
            <person name="Hildebrand F."/>
            <person name="Pallen M.J."/>
        </authorList>
    </citation>
    <scope>NUCLEOTIDE SEQUENCE</scope>
    <source>
        <strain evidence="1">E3-2379</strain>
    </source>
</reference>
<dbReference type="Proteomes" id="UP000823618">
    <property type="component" value="Unassembled WGS sequence"/>
</dbReference>
<sequence length="50" mass="5614">ELYEEMKARNYIITVSEYTATQVKTAGVLKRALKEIHGLGGNYVSILVNE</sequence>
<evidence type="ECO:0000313" key="1">
    <source>
        <dbReference type="EMBL" id="MBO8464283.1"/>
    </source>
</evidence>
<gene>
    <name evidence="1" type="ORF">IAC13_10165</name>
</gene>
<dbReference type="AlphaFoldDB" id="A0A9D9N8C7"/>
<comment type="caution">
    <text evidence="1">The sequence shown here is derived from an EMBL/GenBank/DDBJ whole genome shotgun (WGS) entry which is preliminary data.</text>
</comment>